<dbReference type="InterPro" id="IPR040442">
    <property type="entry name" value="Pyrv_kinase-like_dom_sf"/>
</dbReference>
<evidence type="ECO:0000256" key="2">
    <source>
        <dbReference type="ARBA" id="ARBA00022723"/>
    </source>
</evidence>
<dbReference type="Proteomes" id="UP001596504">
    <property type="component" value="Unassembled WGS sequence"/>
</dbReference>
<dbReference type="Gene3D" id="3.20.20.60">
    <property type="entry name" value="Phosphoenolpyruvate-binding domains"/>
    <property type="match status" value="1"/>
</dbReference>
<evidence type="ECO:0000256" key="3">
    <source>
        <dbReference type="ARBA" id="ARBA00022842"/>
    </source>
</evidence>
<evidence type="ECO:0000256" key="1">
    <source>
        <dbReference type="ARBA" id="ARBA00001946"/>
    </source>
</evidence>
<keyword evidence="5" id="KW-1185">Reference proteome</keyword>
<organism evidence="4 5">
    <name type="scientific">Saccharopolyspora griseoalba</name>
    <dbReference type="NCBI Taxonomy" id="1431848"/>
    <lineage>
        <taxon>Bacteria</taxon>
        <taxon>Bacillati</taxon>
        <taxon>Actinomycetota</taxon>
        <taxon>Actinomycetes</taxon>
        <taxon>Pseudonocardiales</taxon>
        <taxon>Pseudonocardiaceae</taxon>
        <taxon>Saccharopolyspora</taxon>
    </lineage>
</organism>
<dbReference type="Pfam" id="PF22484">
    <property type="entry name" value="DUF6986"/>
    <property type="match status" value="1"/>
</dbReference>
<dbReference type="SUPFAM" id="SSF51621">
    <property type="entry name" value="Phosphoenolpyruvate/pyruvate domain"/>
    <property type="match status" value="1"/>
</dbReference>
<reference evidence="5" key="1">
    <citation type="journal article" date="2019" name="Int. J. Syst. Evol. Microbiol.">
        <title>The Global Catalogue of Microorganisms (GCM) 10K type strain sequencing project: providing services to taxonomists for standard genome sequencing and annotation.</title>
        <authorList>
            <consortium name="The Broad Institute Genomics Platform"/>
            <consortium name="The Broad Institute Genome Sequencing Center for Infectious Disease"/>
            <person name="Wu L."/>
            <person name="Ma J."/>
        </authorList>
    </citation>
    <scope>NUCLEOTIDE SEQUENCE [LARGE SCALE GENOMIC DNA]</scope>
    <source>
        <strain evidence="5">WLHS5</strain>
    </source>
</reference>
<proteinExistence type="predicted"/>
<accession>A0ABW2LJQ3</accession>
<dbReference type="InterPro" id="IPR054255">
    <property type="entry name" value="DUF6986"/>
</dbReference>
<dbReference type="RefSeq" id="WP_380666978.1">
    <property type="nucleotide sequence ID" value="NZ_JBHTCJ010000004.1"/>
</dbReference>
<comment type="cofactor">
    <cofactor evidence="1">
        <name>Mg(2+)</name>
        <dbReference type="ChEBI" id="CHEBI:18420"/>
    </cofactor>
</comment>
<comment type="caution">
    <text evidence="4">The sequence shown here is derived from an EMBL/GenBank/DDBJ whole genome shotgun (WGS) entry which is preliminary data.</text>
</comment>
<dbReference type="EMBL" id="JBHTCJ010000004">
    <property type="protein sequence ID" value="MFC7341771.1"/>
    <property type="molecule type" value="Genomic_DNA"/>
</dbReference>
<gene>
    <name evidence="4" type="ORF">ACFQRI_10135</name>
</gene>
<keyword evidence="3" id="KW-0460">Magnesium</keyword>
<name>A0ABW2LJQ3_9PSEU</name>
<evidence type="ECO:0000313" key="4">
    <source>
        <dbReference type="EMBL" id="MFC7341771.1"/>
    </source>
</evidence>
<dbReference type="PANTHER" id="PTHR32308">
    <property type="entry name" value="LYASE BETA SUBUNIT, PUTATIVE (AFU_ORTHOLOGUE AFUA_4G13030)-RELATED"/>
    <property type="match status" value="1"/>
</dbReference>
<sequence>MAETSLDHAEVNRLLSRLSGVDEKMASRYPGARPVRQPVHTCYVPADKVGSGVLDEWGSAALAALDSHAATPAALAAVLEIPGEIAEAVHPRVRAKLTSAPVEDLRIDFEDGYLAPAGAADPDAVEDADAERTAGVVADWLRDGAAPACFGLRVKSFDTAQLRARSVRTLDVFLTALLARCGELPQGLVLTFPKVVDVAQVEVFVEVLALAERRFGLAGGSLRFEIQVETTQSIVDTEGRFALPRFLAAGAGRVSGLHFGTYDYTASCGLTAAHQHLAHRACDFARHAMQVAAAGTGVFLSDGSTNVLPVGEQVEHGWRTHYQLVRRSLEHGFYQSWDLHPAQLVTRYAAVFAAFRDSAPAEAARLAAYTSSSGGAVLDEPATARALAASFVRALDNGATDAEEVKAMTGLAESELRSLGRL</sequence>
<dbReference type="InterPro" id="IPR015813">
    <property type="entry name" value="Pyrv/PenolPyrv_kinase-like_dom"/>
</dbReference>
<protein>
    <submittedName>
        <fullName evidence="4">DUF6986 family protein</fullName>
    </submittedName>
</protein>
<dbReference type="PANTHER" id="PTHR32308:SF10">
    <property type="entry name" value="CITRATE LYASE SUBUNIT BETA"/>
    <property type="match status" value="1"/>
</dbReference>
<keyword evidence="2" id="KW-0479">Metal-binding</keyword>
<evidence type="ECO:0000313" key="5">
    <source>
        <dbReference type="Proteomes" id="UP001596504"/>
    </source>
</evidence>